<dbReference type="AlphaFoldDB" id="A0A2W2HME5"/>
<name>A0A2W2HME5_9ACTN</name>
<organism evidence="1 2">
    <name type="scientific">Spongiactinospora gelatinilytica</name>
    <dbReference type="NCBI Taxonomy" id="2666298"/>
    <lineage>
        <taxon>Bacteria</taxon>
        <taxon>Bacillati</taxon>
        <taxon>Actinomycetota</taxon>
        <taxon>Actinomycetes</taxon>
        <taxon>Streptosporangiales</taxon>
        <taxon>Streptosporangiaceae</taxon>
        <taxon>Spongiactinospora</taxon>
    </lineage>
</organism>
<proteinExistence type="predicted"/>
<reference evidence="1 2" key="1">
    <citation type="submission" date="2018-01" db="EMBL/GenBank/DDBJ databases">
        <title>Draft genome sequence of Sphaerisporangium sp. 7K107.</title>
        <authorList>
            <person name="Sahin N."/>
            <person name="Saygin H."/>
            <person name="Ay H."/>
        </authorList>
    </citation>
    <scope>NUCLEOTIDE SEQUENCE [LARGE SCALE GENOMIC DNA]</scope>
    <source>
        <strain evidence="1 2">7K107</strain>
    </source>
</reference>
<gene>
    <name evidence="1" type="ORF">C1I98_01420</name>
</gene>
<dbReference type="EMBL" id="POUA01000006">
    <property type="protein sequence ID" value="PZG56319.1"/>
    <property type="molecule type" value="Genomic_DNA"/>
</dbReference>
<dbReference type="RefSeq" id="WP_111165221.1">
    <property type="nucleotide sequence ID" value="NZ_POUA01000006.1"/>
</dbReference>
<accession>A0A2W2HME5</accession>
<dbReference type="Proteomes" id="UP000248544">
    <property type="component" value="Unassembled WGS sequence"/>
</dbReference>
<evidence type="ECO:0000313" key="2">
    <source>
        <dbReference type="Proteomes" id="UP000248544"/>
    </source>
</evidence>
<keyword evidence="2" id="KW-1185">Reference proteome</keyword>
<comment type="caution">
    <text evidence="1">The sequence shown here is derived from an EMBL/GenBank/DDBJ whole genome shotgun (WGS) entry which is preliminary data.</text>
</comment>
<evidence type="ECO:0000313" key="1">
    <source>
        <dbReference type="EMBL" id="PZG56319.1"/>
    </source>
</evidence>
<sequence length="84" mass="9035">MFEIRDPAGQALGSEDTLALAEARLDELTRDRPGQPRQTGTWTITDTTTGVVAAELTRYPGPPQPYRSVLATLADSAPPPEDGR</sequence>
<protein>
    <submittedName>
        <fullName evidence="1">Uncharacterized protein</fullName>
    </submittedName>
</protein>